<dbReference type="AlphaFoldDB" id="A0AAQ4DL45"/>
<keyword evidence="5 10" id="KW-0276">Fatty acid metabolism</keyword>
<evidence type="ECO:0000256" key="7">
    <source>
        <dbReference type="ARBA" id="ARBA00023098"/>
    </source>
</evidence>
<dbReference type="GO" id="GO:0019367">
    <property type="term" value="P:fatty acid elongation, saturated fatty acid"/>
    <property type="evidence" value="ECO:0007669"/>
    <property type="project" value="TreeGrafter"/>
</dbReference>
<dbReference type="PANTHER" id="PTHR11157">
    <property type="entry name" value="FATTY ACID ACYL TRANSFERASE-RELATED"/>
    <property type="match status" value="1"/>
</dbReference>
<keyword evidence="12" id="KW-1185">Reference proteome</keyword>
<feature type="transmembrane region" description="Helical" evidence="10">
    <location>
        <begin position="28"/>
        <end position="48"/>
    </location>
</feature>
<proteinExistence type="inferred from homology"/>
<organism evidence="11 12">
    <name type="scientific">Amblyomma americanum</name>
    <name type="common">Lone star tick</name>
    <dbReference type="NCBI Taxonomy" id="6943"/>
    <lineage>
        <taxon>Eukaryota</taxon>
        <taxon>Metazoa</taxon>
        <taxon>Ecdysozoa</taxon>
        <taxon>Arthropoda</taxon>
        <taxon>Chelicerata</taxon>
        <taxon>Arachnida</taxon>
        <taxon>Acari</taxon>
        <taxon>Parasitiformes</taxon>
        <taxon>Ixodida</taxon>
        <taxon>Ixodoidea</taxon>
        <taxon>Ixodidae</taxon>
        <taxon>Amblyomminae</taxon>
        <taxon>Amblyomma</taxon>
    </lineage>
</organism>
<gene>
    <name evidence="11" type="ORF">V5799_034205</name>
</gene>
<evidence type="ECO:0000256" key="1">
    <source>
        <dbReference type="ARBA" id="ARBA00004141"/>
    </source>
</evidence>
<keyword evidence="8 10" id="KW-0472">Membrane</keyword>
<dbReference type="PANTHER" id="PTHR11157:SF69">
    <property type="entry name" value="ELONGATION OF VERY LONG CHAIN FATTY ACIDS PROTEIN 7"/>
    <property type="match status" value="1"/>
</dbReference>
<evidence type="ECO:0000256" key="10">
    <source>
        <dbReference type="RuleBase" id="RU361115"/>
    </source>
</evidence>
<feature type="transmembrane region" description="Helical" evidence="10">
    <location>
        <begin position="233"/>
        <end position="251"/>
    </location>
</feature>
<evidence type="ECO:0000256" key="9">
    <source>
        <dbReference type="ARBA" id="ARBA00023160"/>
    </source>
</evidence>
<comment type="caution">
    <text evidence="11">The sequence shown here is derived from an EMBL/GenBank/DDBJ whole genome shotgun (WGS) entry which is preliminary data.</text>
</comment>
<dbReference type="GO" id="GO:0042761">
    <property type="term" value="P:very long-chain fatty acid biosynthetic process"/>
    <property type="evidence" value="ECO:0007669"/>
    <property type="project" value="TreeGrafter"/>
</dbReference>
<evidence type="ECO:0000256" key="8">
    <source>
        <dbReference type="ARBA" id="ARBA00023136"/>
    </source>
</evidence>
<comment type="similarity">
    <text evidence="10">Belongs to the ELO family.</text>
</comment>
<comment type="subcellular location">
    <subcellularLocation>
        <location evidence="1">Membrane</location>
        <topology evidence="1">Multi-pass membrane protein</topology>
    </subcellularLocation>
</comment>
<feature type="transmembrane region" description="Helical" evidence="10">
    <location>
        <begin position="169"/>
        <end position="189"/>
    </location>
</feature>
<evidence type="ECO:0000313" key="12">
    <source>
        <dbReference type="Proteomes" id="UP001321473"/>
    </source>
</evidence>
<evidence type="ECO:0000256" key="2">
    <source>
        <dbReference type="ARBA" id="ARBA00022516"/>
    </source>
</evidence>
<dbReference type="EC" id="2.3.1.199" evidence="10"/>
<keyword evidence="3 10" id="KW-0808">Transferase</keyword>
<keyword evidence="2 10" id="KW-0444">Lipid biosynthesis</keyword>
<keyword evidence="7 10" id="KW-0443">Lipid metabolism</keyword>
<keyword evidence="9 10" id="KW-0275">Fatty acid biosynthesis</keyword>
<feature type="transmembrane region" description="Helical" evidence="10">
    <location>
        <begin position="60"/>
        <end position="81"/>
    </location>
</feature>
<dbReference type="EMBL" id="JARKHS020029544">
    <property type="protein sequence ID" value="KAK8763185.1"/>
    <property type="molecule type" value="Genomic_DNA"/>
</dbReference>
<dbReference type="GO" id="GO:0034626">
    <property type="term" value="P:fatty acid elongation, polyunsaturated fatty acid"/>
    <property type="evidence" value="ECO:0007669"/>
    <property type="project" value="TreeGrafter"/>
</dbReference>
<evidence type="ECO:0000256" key="4">
    <source>
        <dbReference type="ARBA" id="ARBA00022692"/>
    </source>
</evidence>
<reference evidence="11 12" key="1">
    <citation type="journal article" date="2023" name="Arcadia Sci">
        <title>De novo assembly of a long-read Amblyomma americanum tick genome.</title>
        <authorList>
            <person name="Chou S."/>
            <person name="Poskanzer K.E."/>
            <person name="Rollins M."/>
            <person name="Thuy-Boun P.S."/>
        </authorList>
    </citation>
    <scope>NUCLEOTIDE SEQUENCE [LARGE SCALE GENOMIC DNA]</scope>
    <source>
        <strain evidence="11">F_SG_1</strain>
        <tissue evidence="11">Salivary glands</tissue>
    </source>
</reference>
<dbReference type="Proteomes" id="UP001321473">
    <property type="component" value="Unassembled WGS sequence"/>
</dbReference>
<dbReference type="GO" id="GO:0030148">
    <property type="term" value="P:sphingolipid biosynthetic process"/>
    <property type="evidence" value="ECO:0007669"/>
    <property type="project" value="TreeGrafter"/>
</dbReference>
<keyword evidence="6 10" id="KW-1133">Transmembrane helix</keyword>
<comment type="catalytic activity">
    <reaction evidence="10">
        <text>a very-long-chain acyl-CoA + malonyl-CoA + H(+) = a very-long-chain 3-oxoacyl-CoA + CO2 + CoA</text>
        <dbReference type="Rhea" id="RHEA:32727"/>
        <dbReference type="ChEBI" id="CHEBI:15378"/>
        <dbReference type="ChEBI" id="CHEBI:16526"/>
        <dbReference type="ChEBI" id="CHEBI:57287"/>
        <dbReference type="ChEBI" id="CHEBI:57384"/>
        <dbReference type="ChEBI" id="CHEBI:90725"/>
        <dbReference type="ChEBI" id="CHEBI:90736"/>
        <dbReference type="EC" id="2.3.1.199"/>
    </reaction>
</comment>
<evidence type="ECO:0000313" key="11">
    <source>
        <dbReference type="EMBL" id="KAK8763185.1"/>
    </source>
</evidence>
<sequence length="272" mass="31346">MRADDSALFSLQRDPRTAQWTFPGNKHLITLLLVGYVYVVKVAGPWFMKNRKPYDGIKPLIALYNLFMVMCSAYFVAAFAFTAYVRNGYSLLCQGIDFDARDEGTMALLNLGWWYVMLRIADLLDTLFFVARKKDSHVSFLHVVHHTLVVFNGWFGLTYGPDGHGSMLVVINGSVHVIMYAYYFLSLLGPAVQRHLWWKRYITQIQLTQFVIMFVHALLAVFLNCGYPRSHSYITLSQLVFFFGMFVHFYVNSYRVKQRRLSAKGGINGKVE</sequence>
<dbReference type="InterPro" id="IPR002076">
    <property type="entry name" value="ELO_fam"/>
</dbReference>
<feature type="transmembrane region" description="Helical" evidence="10">
    <location>
        <begin position="112"/>
        <end position="131"/>
    </location>
</feature>
<feature type="transmembrane region" description="Helical" evidence="10">
    <location>
        <begin position="210"/>
        <end position="227"/>
    </location>
</feature>
<feature type="transmembrane region" description="Helical" evidence="10">
    <location>
        <begin position="138"/>
        <end position="157"/>
    </location>
</feature>
<keyword evidence="4 10" id="KW-0812">Transmembrane</keyword>
<name>A0AAQ4DL45_AMBAM</name>
<dbReference type="Pfam" id="PF01151">
    <property type="entry name" value="ELO"/>
    <property type="match status" value="1"/>
</dbReference>
<accession>A0AAQ4DL45</accession>
<dbReference type="GO" id="GO:0009922">
    <property type="term" value="F:fatty acid elongase activity"/>
    <property type="evidence" value="ECO:0007669"/>
    <property type="project" value="UniProtKB-EC"/>
</dbReference>
<evidence type="ECO:0000256" key="3">
    <source>
        <dbReference type="ARBA" id="ARBA00022679"/>
    </source>
</evidence>
<evidence type="ECO:0000256" key="6">
    <source>
        <dbReference type="ARBA" id="ARBA00022989"/>
    </source>
</evidence>
<dbReference type="GO" id="GO:0034625">
    <property type="term" value="P:fatty acid elongation, monounsaturated fatty acid"/>
    <property type="evidence" value="ECO:0007669"/>
    <property type="project" value="TreeGrafter"/>
</dbReference>
<dbReference type="GO" id="GO:0005789">
    <property type="term" value="C:endoplasmic reticulum membrane"/>
    <property type="evidence" value="ECO:0007669"/>
    <property type="project" value="TreeGrafter"/>
</dbReference>
<evidence type="ECO:0000256" key="5">
    <source>
        <dbReference type="ARBA" id="ARBA00022832"/>
    </source>
</evidence>
<protein>
    <recommendedName>
        <fullName evidence="10">Elongation of very long chain fatty acids protein</fullName>
        <ecNumber evidence="10">2.3.1.199</ecNumber>
    </recommendedName>
    <alternativeName>
        <fullName evidence="10">Very-long-chain 3-oxoacyl-CoA synthase</fullName>
    </alternativeName>
</protein>